<proteinExistence type="inferred from homology"/>
<evidence type="ECO:0000313" key="6">
    <source>
        <dbReference type="Proteomes" id="UP001050691"/>
    </source>
</evidence>
<evidence type="ECO:0000256" key="2">
    <source>
        <dbReference type="ARBA" id="ARBA00022630"/>
    </source>
</evidence>
<evidence type="ECO:0000256" key="4">
    <source>
        <dbReference type="ARBA" id="ARBA00023002"/>
    </source>
</evidence>
<dbReference type="PANTHER" id="PTHR23023">
    <property type="entry name" value="DIMETHYLANILINE MONOOXYGENASE"/>
    <property type="match status" value="1"/>
</dbReference>
<evidence type="ECO:0000256" key="1">
    <source>
        <dbReference type="ARBA" id="ARBA00009183"/>
    </source>
</evidence>
<comment type="similarity">
    <text evidence="1">Belongs to the FMO family.</text>
</comment>
<dbReference type="AlphaFoldDB" id="A0AAV5AQR0"/>
<gene>
    <name evidence="5" type="ORF">Clacol_009301</name>
</gene>
<reference evidence="5" key="1">
    <citation type="submission" date="2021-10" db="EMBL/GenBank/DDBJ databases">
        <title>De novo Genome Assembly of Clathrus columnatus (Basidiomycota, Fungi) Using Illumina and Nanopore Sequence Data.</title>
        <authorList>
            <person name="Ogiso-Tanaka E."/>
            <person name="Itagaki H."/>
            <person name="Hosoya T."/>
            <person name="Hosaka K."/>
        </authorList>
    </citation>
    <scope>NUCLEOTIDE SEQUENCE</scope>
    <source>
        <strain evidence="5">MO-923</strain>
    </source>
</reference>
<evidence type="ECO:0000313" key="5">
    <source>
        <dbReference type="EMBL" id="GJJ15028.1"/>
    </source>
</evidence>
<dbReference type="Proteomes" id="UP001050691">
    <property type="component" value="Unassembled WGS sequence"/>
</dbReference>
<dbReference type="Pfam" id="PF00743">
    <property type="entry name" value="FMO-like"/>
    <property type="match status" value="1"/>
</dbReference>
<evidence type="ECO:0000256" key="3">
    <source>
        <dbReference type="ARBA" id="ARBA00022827"/>
    </source>
</evidence>
<dbReference type="Gene3D" id="3.50.50.60">
    <property type="entry name" value="FAD/NAD(P)-binding domain"/>
    <property type="match status" value="3"/>
</dbReference>
<dbReference type="GO" id="GO:0050660">
    <property type="term" value="F:flavin adenine dinucleotide binding"/>
    <property type="evidence" value="ECO:0007669"/>
    <property type="project" value="InterPro"/>
</dbReference>
<evidence type="ECO:0008006" key="7">
    <source>
        <dbReference type="Google" id="ProtNLM"/>
    </source>
</evidence>
<keyword evidence="2" id="KW-0285">Flavoprotein</keyword>
<name>A0AAV5AQR0_9AGAM</name>
<dbReference type="SUPFAM" id="SSF51905">
    <property type="entry name" value="FAD/NAD(P)-binding domain"/>
    <property type="match status" value="1"/>
</dbReference>
<comment type="caution">
    <text evidence="5">The sequence shown here is derived from an EMBL/GenBank/DDBJ whole genome shotgun (WGS) entry which is preliminary data.</text>
</comment>
<dbReference type="GO" id="GO:0004499">
    <property type="term" value="F:N,N-dimethylaniline monooxygenase activity"/>
    <property type="evidence" value="ECO:0007669"/>
    <property type="project" value="InterPro"/>
</dbReference>
<dbReference type="GO" id="GO:0050661">
    <property type="term" value="F:NADP binding"/>
    <property type="evidence" value="ECO:0007669"/>
    <property type="project" value="InterPro"/>
</dbReference>
<dbReference type="EMBL" id="BPWL01000010">
    <property type="protein sequence ID" value="GJJ15028.1"/>
    <property type="molecule type" value="Genomic_DNA"/>
</dbReference>
<dbReference type="InterPro" id="IPR036188">
    <property type="entry name" value="FAD/NAD-bd_sf"/>
</dbReference>
<keyword evidence="4" id="KW-0560">Oxidoreductase</keyword>
<dbReference type="InterPro" id="IPR020946">
    <property type="entry name" value="Flavin_mOase-like"/>
</dbReference>
<keyword evidence="3" id="KW-0274">FAD</keyword>
<protein>
    <recommendedName>
        <fullName evidence="7">Flavin-containing monooxygenase</fullName>
    </recommendedName>
</protein>
<sequence length="531" mass="60079">MPLKVGVIGGGAAGLAALKILKDTDEITNGDWVVTAFEQRDDIGGIWYVKLRTNKKFLTTTLRACRYPSPPVGDPPATPLYDALTTNIPHILMAFPSFLFKPSTPLYPSSHVVLEYLRDYAKYFGVREYIQLCSTVEECKWDGEERVWILHVRSFEQSTSTSKLTVHKFDKLIIANGHFSTPRYPSLPGLLNWRHPPIIPSRPRATHSIYFRNPTPYKDKRVIVIGGGPSGMDITTELCKVASVVYHSSSTTTVPFSATIGSCTLINRGRVTALHEDGTVSFDDSEKDKPSMELDHAILATGYEMSFPFLEPLILKKALLPDQSDIIPSELINTTSSVYPLTRHILPFTKPTHEISPWHVDPSSIAFIGLPIKVTPFPLFETQVTYLVSLYRNPDLFSPSLEQAWIEHRYISLKERFHLPAFMAKNMHIFVIDEQYAYTTEILRLAGVPQDSHIYPEIWTKDIYAQKNVLRRIWKLLEREGKAEEVVRGVGSSPGKAGREEWAELAKVLIREYESKMAVIRTVVRSSYINK</sequence>
<dbReference type="InterPro" id="IPR050346">
    <property type="entry name" value="FMO-like"/>
</dbReference>
<keyword evidence="6" id="KW-1185">Reference proteome</keyword>
<accession>A0AAV5AQR0</accession>
<organism evidence="5 6">
    <name type="scientific">Clathrus columnatus</name>
    <dbReference type="NCBI Taxonomy" id="1419009"/>
    <lineage>
        <taxon>Eukaryota</taxon>
        <taxon>Fungi</taxon>
        <taxon>Dikarya</taxon>
        <taxon>Basidiomycota</taxon>
        <taxon>Agaricomycotina</taxon>
        <taxon>Agaricomycetes</taxon>
        <taxon>Phallomycetidae</taxon>
        <taxon>Phallales</taxon>
        <taxon>Clathraceae</taxon>
        <taxon>Clathrus</taxon>
    </lineage>
</organism>